<keyword evidence="1" id="KW-0812">Transmembrane</keyword>
<dbReference type="Proteomes" id="UP000233140">
    <property type="component" value="Unassembled WGS sequence"/>
</dbReference>
<evidence type="ECO:0000256" key="1">
    <source>
        <dbReference type="SAM" id="Phobius"/>
    </source>
</evidence>
<dbReference type="AlphaFoldDB" id="A0A2K5YLH0"/>
<dbReference type="Ensembl" id="ENSMLET00000039852.1">
    <property type="protein sequence ID" value="ENSMLEP00000016385.1"/>
    <property type="gene ID" value="ENSMLEG00000032394.1"/>
</dbReference>
<protein>
    <submittedName>
        <fullName evidence="2">Uncharacterized protein</fullName>
    </submittedName>
</protein>
<evidence type="ECO:0000313" key="3">
    <source>
        <dbReference type="Proteomes" id="UP000233140"/>
    </source>
</evidence>
<accession>A0A2K5YLH0</accession>
<keyword evidence="1" id="KW-0472">Membrane</keyword>
<evidence type="ECO:0000313" key="2">
    <source>
        <dbReference type="Ensembl" id="ENSMLEP00000016385.1"/>
    </source>
</evidence>
<keyword evidence="1" id="KW-1133">Transmembrane helix</keyword>
<reference evidence="2" key="2">
    <citation type="submission" date="2025-09" db="UniProtKB">
        <authorList>
            <consortium name="Ensembl"/>
        </authorList>
    </citation>
    <scope>IDENTIFICATION</scope>
</reference>
<sequence length="45" mass="5247">MSGLRTHSLYRRSQREMRCVVISTPISNAVGFFCVAELYQRNQKL</sequence>
<feature type="transmembrane region" description="Helical" evidence="1">
    <location>
        <begin position="20"/>
        <end position="39"/>
    </location>
</feature>
<organism evidence="2 3">
    <name type="scientific">Mandrillus leucophaeus</name>
    <name type="common">Drill</name>
    <name type="synonym">Papio leucophaeus</name>
    <dbReference type="NCBI Taxonomy" id="9568"/>
    <lineage>
        <taxon>Eukaryota</taxon>
        <taxon>Metazoa</taxon>
        <taxon>Chordata</taxon>
        <taxon>Craniata</taxon>
        <taxon>Vertebrata</taxon>
        <taxon>Euteleostomi</taxon>
        <taxon>Mammalia</taxon>
        <taxon>Eutheria</taxon>
        <taxon>Euarchontoglires</taxon>
        <taxon>Primates</taxon>
        <taxon>Haplorrhini</taxon>
        <taxon>Catarrhini</taxon>
        <taxon>Cercopithecidae</taxon>
        <taxon>Cercopithecinae</taxon>
        <taxon>Mandrillus</taxon>
    </lineage>
</organism>
<proteinExistence type="predicted"/>
<name>A0A2K5YLH0_MANLE</name>
<reference evidence="2" key="1">
    <citation type="submission" date="2025-08" db="UniProtKB">
        <authorList>
            <consortium name="Ensembl"/>
        </authorList>
    </citation>
    <scope>IDENTIFICATION</scope>
</reference>
<keyword evidence="3" id="KW-1185">Reference proteome</keyword>